<evidence type="ECO:0000313" key="8">
    <source>
        <dbReference type="EMBL" id="KAL0065444.1"/>
    </source>
</evidence>
<accession>A0ABR2ZWJ6</accession>
<evidence type="ECO:0000256" key="3">
    <source>
        <dbReference type="ARBA" id="ARBA00022670"/>
    </source>
</evidence>
<dbReference type="InterPro" id="IPR038765">
    <property type="entry name" value="Papain-like_cys_pep_sf"/>
</dbReference>
<dbReference type="Gene3D" id="3.30.200.60">
    <property type="entry name" value="Peptidase C65 Otubain, subdomain 1"/>
    <property type="match status" value="1"/>
</dbReference>
<name>A0ABR2ZWJ6_9AGAR</name>
<dbReference type="Pfam" id="PF10275">
    <property type="entry name" value="Peptidase_C65"/>
    <property type="match status" value="1"/>
</dbReference>
<dbReference type="Gene3D" id="1.20.1300.20">
    <property type="entry name" value="Peptidase C65 Otubain, subdomain 2"/>
    <property type="match status" value="1"/>
</dbReference>
<keyword evidence="4" id="KW-0833">Ubl conjugation pathway</keyword>
<gene>
    <name evidence="8" type="ORF">AAF712_007508</name>
</gene>
<evidence type="ECO:0000256" key="4">
    <source>
        <dbReference type="ARBA" id="ARBA00022786"/>
    </source>
</evidence>
<evidence type="ECO:0000256" key="5">
    <source>
        <dbReference type="ARBA" id="ARBA00022801"/>
    </source>
</evidence>
<comment type="caution">
    <text evidence="8">The sequence shown here is derived from an EMBL/GenBank/DDBJ whole genome shotgun (WGS) entry which is preliminary data.</text>
</comment>
<dbReference type="InterPro" id="IPR042468">
    <property type="entry name" value="Peptidase_C65_otubain_sub1"/>
</dbReference>
<dbReference type="PROSITE" id="PS50802">
    <property type="entry name" value="OTU"/>
    <property type="match status" value="1"/>
</dbReference>
<dbReference type="InterPro" id="IPR019400">
    <property type="entry name" value="Peptidase_C65_otubain"/>
</dbReference>
<dbReference type="InterPro" id="IPR042467">
    <property type="entry name" value="Peptidase_C65_otubain_sub2"/>
</dbReference>
<dbReference type="Proteomes" id="UP001437256">
    <property type="component" value="Unassembled WGS sequence"/>
</dbReference>
<dbReference type="EC" id="3.4.19.12" evidence="2"/>
<protein>
    <recommendedName>
        <fullName evidence="2">ubiquitinyl hydrolase 1</fullName>
        <ecNumber evidence="2">3.4.19.12</ecNumber>
    </recommendedName>
</protein>
<evidence type="ECO:0000256" key="6">
    <source>
        <dbReference type="ARBA" id="ARBA00022807"/>
    </source>
</evidence>
<keyword evidence="9" id="KW-1185">Reference proteome</keyword>
<organism evidence="8 9">
    <name type="scientific">Marasmius tenuissimus</name>
    <dbReference type="NCBI Taxonomy" id="585030"/>
    <lineage>
        <taxon>Eukaryota</taxon>
        <taxon>Fungi</taxon>
        <taxon>Dikarya</taxon>
        <taxon>Basidiomycota</taxon>
        <taxon>Agaricomycotina</taxon>
        <taxon>Agaricomycetes</taxon>
        <taxon>Agaricomycetidae</taxon>
        <taxon>Agaricales</taxon>
        <taxon>Marasmiineae</taxon>
        <taxon>Marasmiaceae</taxon>
        <taxon>Marasmius</taxon>
    </lineage>
</organism>
<dbReference type="InterPro" id="IPR003323">
    <property type="entry name" value="OTU_dom"/>
</dbReference>
<dbReference type="PANTHER" id="PTHR12931">
    <property type="entry name" value="UBIQUITIN THIOLESTERASE PROTEIN OTUB"/>
    <property type="match status" value="1"/>
</dbReference>
<comment type="catalytic activity">
    <reaction evidence="1">
        <text>Thiol-dependent hydrolysis of ester, thioester, amide, peptide and isopeptide bonds formed by the C-terminal Gly of ubiquitin (a 76-residue protein attached to proteins as an intracellular targeting signal).</text>
        <dbReference type="EC" id="3.4.19.12"/>
    </reaction>
</comment>
<proteinExistence type="predicted"/>
<evidence type="ECO:0000313" key="9">
    <source>
        <dbReference type="Proteomes" id="UP001437256"/>
    </source>
</evidence>
<evidence type="ECO:0000259" key="7">
    <source>
        <dbReference type="PROSITE" id="PS50802"/>
    </source>
</evidence>
<dbReference type="EMBL" id="JBBXMP010000047">
    <property type="protein sequence ID" value="KAL0065444.1"/>
    <property type="molecule type" value="Genomic_DNA"/>
</dbReference>
<reference evidence="8 9" key="1">
    <citation type="submission" date="2024-05" db="EMBL/GenBank/DDBJ databases">
        <title>A draft genome resource for the thread blight pathogen Marasmius tenuissimus strain MS-2.</title>
        <authorList>
            <person name="Yulfo-Soto G.E."/>
            <person name="Baruah I.K."/>
            <person name="Amoako-Attah I."/>
            <person name="Bukari Y."/>
            <person name="Meinhardt L.W."/>
            <person name="Bailey B.A."/>
            <person name="Cohen S.P."/>
        </authorList>
    </citation>
    <scope>NUCLEOTIDE SEQUENCE [LARGE SCALE GENOMIC DNA]</scope>
    <source>
        <strain evidence="8 9">MS-2</strain>
    </source>
</reference>
<keyword evidence="3" id="KW-0645">Protease</keyword>
<keyword evidence="5" id="KW-0378">Hydrolase</keyword>
<dbReference type="CDD" id="cd22749">
    <property type="entry name" value="Otubain_C65"/>
    <property type="match status" value="1"/>
</dbReference>
<keyword evidence="6" id="KW-0788">Thiol protease</keyword>
<dbReference type="SUPFAM" id="SSF54001">
    <property type="entry name" value="Cysteine proteinases"/>
    <property type="match status" value="1"/>
</dbReference>
<evidence type="ECO:0000256" key="2">
    <source>
        <dbReference type="ARBA" id="ARBA00012759"/>
    </source>
</evidence>
<sequence length="302" mass="33874">MTESQNTSTTNVQITEDTATDISTLSAAQVYDLNQRVLDSISDVQRPLIATRSDIADLRAEYERGSPSFVQQIDWLKGQGYATIRRTRGDGDCFYRSVAFAFVETLLHSKDREAIVKLALETLGRSLQMLESVGFEKLVFEDFYEVLEGLMVSITMPDHTGKVLDDESLLAAFQDSTISNSIVMYLRMVTSAQLRLDPESYEPFLFHPETGEPMQVREFCEHFVEATGKEADHVQMTALSKALQINIDIAYLDGRGANGQVEFVKFENGTPEVQFSLLVGPSAHSYPPLIRPGHYDILKQNK</sequence>
<dbReference type="PANTHER" id="PTHR12931:SF15">
    <property type="entry name" value="UBIQUITIN THIOESTERASE OTUBAIN-LIKE"/>
    <property type="match status" value="1"/>
</dbReference>
<feature type="domain" description="OTU" evidence="7">
    <location>
        <begin position="82"/>
        <end position="301"/>
    </location>
</feature>
<evidence type="ECO:0000256" key="1">
    <source>
        <dbReference type="ARBA" id="ARBA00000707"/>
    </source>
</evidence>